<protein>
    <submittedName>
        <fullName evidence="1">Uncharacterized protein</fullName>
    </submittedName>
</protein>
<reference evidence="1 2" key="1">
    <citation type="submission" date="2019-03" db="EMBL/GenBank/DDBJ databases">
        <title>The genome sequence of a newly discovered highly antifungal drug resistant Aspergillus species, Aspergillus tanneri NIH 1004.</title>
        <authorList>
            <person name="Mounaud S."/>
            <person name="Singh I."/>
            <person name="Joardar V."/>
            <person name="Pakala S."/>
            <person name="Pakala S."/>
            <person name="Venepally P."/>
            <person name="Hoover J."/>
            <person name="Nierman W."/>
            <person name="Chung J."/>
            <person name="Losada L."/>
        </authorList>
    </citation>
    <scope>NUCLEOTIDE SEQUENCE [LARGE SCALE GENOMIC DNA]</scope>
    <source>
        <strain evidence="1 2">NIH1004</strain>
    </source>
</reference>
<evidence type="ECO:0000313" key="2">
    <source>
        <dbReference type="Proteomes" id="UP000308092"/>
    </source>
</evidence>
<dbReference type="Proteomes" id="UP000308092">
    <property type="component" value="Unassembled WGS sequence"/>
</dbReference>
<dbReference type="EMBL" id="SOSA01000618">
    <property type="protein sequence ID" value="THC89693.1"/>
    <property type="molecule type" value="Genomic_DNA"/>
</dbReference>
<dbReference type="AlphaFoldDB" id="A0A4S3J495"/>
<name>A0A4S3J495_9EURO</name>
<proteinExistence type="predicted"/>
<dbReference type="VEuPathDB" id="FungiDB:EYZ11_010858"/>
<evidence type="ECO:0000313" key="1">
    <source>
        <dbReference type="EMBL" id="THC89693.1"/>
    </source>
</evidence>
<gene>
    <name evidence="1" type="ORF">EYZ11_010858</name>
</gene>
<keyword evidence="2" id="KW-1185">Reference proteome</keyword>
<sequence>MANLGWAPVGSEFNDIILVAIT</sequence>
<accession>A0A4S3J495</accession>
<organism evidence="1 2">
    <name type="scientific">Aspergillus tanneri</name>
    <dbReference type="NCBI Taxonomy" id="1220188"/>
    <lineage>
        <taxon>Eukaryota</taxon>
        <taxon>Fungi</taxon>
        <taxon>Dikarya</taxon>
        <taxon>Ascomycota</taxon>
        <taxon>Pezizomycotina</taxon>
        <taxon>Eurotiomycetes</taxon>
        <taxon>Eurotiomycetidae</taxon>
        <taxon>Eurotiales</taxon>
        <taxon>Aspergillaceae</taxon>
        <taxon>Aspergillus</taxon>
        <taxon>Aspergillus subgen. Circumdati</taxon>
    </lineage>
</organism>
<comment type="caution">
    <text evidence="1">The sequence shown here is derived from an EMBL/GenBank/DDBJ whole genome shotgun (WGS) entry which is preliminary data.</text>
</comment>